<accession>A0A6G1BIF2</accession>
<sequence length="77" mass="8442">MEGRGRKRGRTTTMAERKNRDVVYSGELTTVRRSVMVALAEKRRPTGRGSADAQLRDQARALKTGKGSRGPAVARLS</sequence>
<gene>
    <name evidence="2" type="ORF">E2562_004050</name>
</gene>
<evidence type="ECO:0000313" key="2">
    <source>
        <dbReference type="EMBL" id="KAF0887838.1"/>
    </source>
</evidence>
<name>A0A6G1BIF2_9ORYZ</name>
<protein>
    <submittedName>
        <fullName evidence="2">Uncharacterized protein</fullName>
    </submittedName>
</protein>
<evidence type="ECO:0000256" key="1">
    <source>
        <dbReference type="SAM" id="MobiDB-lite"/>
    </source>
</evidence>
<dbReference type="EMBL" id="SPHZ02000012">
    <property type="protein sequence ID" value="KAF0887838.1"/>
    <property type="molecule type" value="Genomic_DNA"/>
</dbReference>
<proteinExistence type="predicted"/>
<feature type="compositionally biased region" description="Basic residues" evidence="1">
    <location>
        <begin position="1"/>
        <end position="10"/>
    </location>
</feature>
<reference evidence="2 3" key="1">
    <citation type="submission" date="2019-11" db="EMBL/GenBank/DDBJ databases">
        <title>Whole genome sequence of Oryza granulata.</title>
        <authorList>
            <person name="Li W."/>
        </authorList>
    </citation>
    <scope>NUCLEOTIDE SEQUENCE [LARGE SCALE GENOMIC DNA]</scope>
    <source>
        <strain evidence="3">cv. Menghai</strain>
        <tissue evidence="2">Leaf</tissue>
    </source>
</reference>
<keyword evidence="3" id="KW-1185">Reference proteome</keyword>
<dbReference type="Proteomes" id="UP000479710">
    <property type="component" value="Unassembled WGS sequence"/>
</dbReference>
<organism evidence="2 3">
    <name type="scientific">Oryza meyeriana var. granulata</name>
    <dbReference type="NCBI Taxonomy" id="110450"/>
    <lineage>
        <taxon>Eukaryota</taxon>
        <taxon>Viridiplantae</taxon>
        <taxon>Streptophyta</taxon>
        <taxon>Embryophyta</taxon>
        <taxon>Tracheophyta</taxon>
        <taxon>Spermatophyta</taxon>
        <taxon>Magnoliopsida</taxon>
        <taxon>Liliopsida</taxon>
        <taxon>Poales</taxon>
        <taxon>Poaceae</taxon>
        <taxon>BOP clade</taxon>
        <taxon>Oryzoideae</taxon>
        <taxon>Oryzeae</taxon>
        <taxon>Oryzinae</taxon>
        <taxon>Oryza</taxon>
        <taxon>Oryza meyeriana</taxon>
    </lineage>
</organism>
<evidence type="ECO:0000313" key="3">
    <source>
        <dbReference type="Proteomes" id="UP000479710"/>
    </source>
</evidence>
<feature type="region of interest" description="Disordered" evidence="1">
    <location>
        <begin position="41"/>
        <end position="77"/>
    </location>
</feature>
<dbReference type="AlphaFoldDB" id="A0A6G1BIF2"/>
<feature type="region of interest" description="Disordered" evidence="1">
    <location>
        <begin position="1"/>
        <end position="20"/>
    </location>
</feature>
<comment type="caution">
    <text evidence="2">The sequence shown here is derived from an EMBL/GenBank/DDBJ whole genome shotgun (WGS) entry which is preliminary data.</text>
</comment>